<evidence type="ECO:0000313" key="3">
    <source>
        <dbReference type="Proteomes" id="UP000002791"/>
    </source>
</evidence>
<gene>
    <name evidence="2" type="ORF">SaccyDRAFT_2409</name>
</gene>
<keyword evidence="1" id="KW-1133">Transmembrane helix</keyword>
<dbReference type="RefSeq" id="WP_005456387.1">
    <property type="nucleotide sequence ID" value="NZ_CM001440.1"/>
</dbReference>
<dbReference type="AlphaFoldDB" id="H5XCN7"/>
<dbReference type="EMBL" id="CM001440">
    <property type="protein sequence ID" value="EHR61283.1"/>
    <property type="molecule type" value="Genomic_DNA"/>
</dbReference>
<dbReference type="HOGENOM" id="CLU_200553_0_0_11"/>
<keyword evidence="1" id="KW-0472">Membrane</keyword>
<organism evidence="2 3">
    <name type="scientific">Saccharomonospora cyanea NA-134</name>
    <dbReference type="NCBI Taxonomy" id="882082"/>
    <lineage>
        <taxon>Bacteria</taxon>
        <taxon>Bacillati</taxon>
        <taxon>Actinomycetota</taxon>
        <taxon>Actinomycetes</taxon>
        <taxon>Pseudonocardiales</taxon>
        <taxon>Pseudonocardiaceae</taxon>
        <taxon>Saccharomonospora</taxon>
    </lineage>
</organism>
<evidence type="ECO:0000313" key="2">
    <source>
        <dbReference type="EMBL" id="EHR61283.1"/>
    </source>
</evidence>
<protein>
    <submittedName>
        <fullName evidence="2">Uncharacterized protein</fullName>
    </submittedName>
</protein>
<sequence>MTEQPQRPQVDLSRRRLLSVALMTVVGIAVFVIAMVTTEPNWMMWFFGILMLASALAFWVTYALYRLKQRDTGQ</sequence>
<dbReference type="OrthoDB" id="3556741at2"/>
<dbReference type="STRING" id="882082.SaccyDRAFT_2409"/>
<keyword evidence="3" id="KW-1185">Reference proteome</keyword>
<feature type="transmembrane region" description="Helical" evidence="1">
    <location>
        <begin position="42"/>
        <end position="65"/>
    </location>
</feature>
<keyword evidence="1" id="KW-0812">Transmembrane</keyword>
<proteinExistence type="predicted"/>
<name>H5XCN7_9PSEU</name>
<dbReference type="Proteomes" id="UP000002791">
    <property type="component" value="Chromosome"/>
</dbReference>
<accession>H5XCN7</accession>
<evidence type="ECO:0000256" key="1">
    <source>
        <dbReference type="SAM" id="Phobius"/>
    </source>
</evidence>
<reference evidence="2 3" key="1">
    <citation type="submission" date="2011-11" db="EMBL/GenBank/DDBJ databases">
        <title>The Noncontiguous Finished sequence of Saccharomonospora cyanea NA-134.</title>
        <authorList>
            <consortium name="US DOE Joint Genome Institute"/>
            <person name="Lucas S."/>
            <person name="Han J."/>
            <person name="Lapidus A."/>
            <person name="Cheng J.-F."/>
            <person name="Goodwin L."/>
            <person name="Pitluck S."/>
            <person name="Peters L."/>
            <person name="Ovchinnikova G."/>
            <person name="Lu M."/>
            <person name="Detter J.C."/>
            <person name="Han C."/>
            <person name="Tapia R."/>
            <person name="Land M."/>
            <person name="Hauser L."/>
            <person name="Kyrpides N."/>
            <person name="Ivanova N."/>
            <person name="Pagani I."/>
            <person name="Brambilla E.-M."/>
            <person name="Klenk H.-P."/>
            <person name="Woyke T."/>
        </authorList>
    </citation>
    <scope>NUCLEOTIDE SEQUENCE [LARGE SCALE GENOMIC DNA]</scope>
    <source>
        <strain evidence="2 3">NA-134</strain>
    </source>
</reference>
<feature type="transmembrane region" description="Helical" evidence="1">
    <location>
        <begin position="17"/>
        <end position="36"/>
    </location>
</feature>